<keyword evidence="4" id="KW-1015">Disulfide bond</keyword>
<dbReference type="SUPFAM" id="SSF53474">
    <property type="entry name" value="alpha/beta-Hydrolases"/>
    <property type="match status" value="2"/>
</dbReference>
<dbReference type="InterPro" id="IPR000997">
    <property type="entry name" value="Cholinesterase"/>
</dbReference>
<comment type="similarity">
    <text evidence="1">Belongs to the type-B carboxylesterase/lipase family.</text>
</comment>
<proteinExistence type="inferred from homology"/>
<dbReference type="GO" id="GO:0006581">
    <property type="term" value="P:acetylcholine catabolic process"/>
    <property type="evidence" value="ECO:0007669"/>
    <property type="project" value="TreeGrafter"/>
</dbReference>
<evidence type="ECO:0000256" key="5">
    <source>
        <dbReference type="SAM" id="MobiDB-lite"/>
    </source>
</evidence>
<dbReference type="GO" id="GO:0005886">
    <property type="term" value="C:plasma membrane"/>
    <property type="evidence" value="ECO:0007669"/>
    <property type="project" value="TreeGrafter"/>
</dbReference>
<dbReference type="PANTHER" id="PTHR43918">
    <property type="entry name" value="ACETYLCHOLINESTERASE"/>
    <property type="match status" value="1"/>
</dbReference>
<evidence type="ECO:0000256" key="3">
    <source>
        <dbReference type="ARBA" id="ARBA00022801"/>
    </source>
</evidence>
<evidence type="ECO:0000313" key="8">
    <source>
        <dbReference type="WBParaSite" id="PTRK_0000434500.1"/>
    </source>
</evidence>
<dbReference type="InterPro" id="IPR029058">
    <property type="entry name" value="AB_hydrolase_fold"/>
</dbReference>
<keyword evidence="3" id="KW-0378">Hydrolase</keyword>
<protein>
    <submittedName>
        <fullName evidence="8">Acetylcholinesterase</fullName>
    </submittedName>
</protein>
<feature type="domain" description="Carboxylesterase type B" evidence="6">
    <location>
        <begin position="47"/>
        <end position="526"/>
    </location>
</feature>
<keyword evidence="2" id="KW-0719">Serine esterase</keyword>
<sequence length="726" mass="81847">STTASSIKNDTSTATEQTTELSTMPTTTTLIPMRVENYTYKCNMTFENNITVDEYLGIPYGKAPVGYLRFQPPVPVDPPTKESPYNASIPAATCPQDIFKTNISALDFWNPPDNISEDCLQLNMWVPANTTGAVLVNLCGGDYSRLGASNDIFNGSVLAAFSKAIVVNLNFRLGALGFASFTGTNVTGNMGLLDQQLGLKWVNDNIENFGGNKSMITLIGEQTGASSAEAHIYAKNSSGLFSRIALTSGTLENVWATQPDYKLANASEDLVTLLNCSSSNSSLKLTCLQSKNYTEILNATAQIKKSVNLTFSFPFSITRKDGNFFDNMIGVGTSEVYRKKNVSVLMGDTANEGSFFLWHYFNKWGCNVNMSTYPMEDNCNLALFNFSDIAGNVSYVLEKGDHWKQNVISNYTQPKGLMILNKRDLNFCLIFSNDSDSTNPYVYIFNHTSVEKNTSWPESFGTIHATFIEFLFGRPLRYPEHYNTTEREAQRKLSKAIMRLYGHFARTGKPNNNNWYAYNSTKQSFVISNYTQPKGPNDFKQAGFKFLSDLLFDCGLKQFADTLAKDSNSINPYVYIFNHTSVEKNTSWPESFGTIHATFIEFLFGRPLRYPNHYNTTEKEVQRKLSKAIMRLYGHFAKTGKPNNNKWYAYNSTMQTVLNLDTYYNKTSQPKYQDISFFSNCSWLISPFDVETKINRNIRYPLSLWPYNLELPNGTCSCTCDSYPYR</sequence>
<dbReference type="PANTHER" id="PTHR43918:SF15">
    <property type="entry name" value="CARBOXYLIC ESTER HYDROLASE"/>
    <property type="match status" value="1"/>
</dbReference>
<evidence type="ECO:0000313" key="7">
    <source>
        <dbReference type="Proteomes" id="UP000038045"/>
    </source>
</evidence>
<dbReference type="AlphaFoldDB" id="A0A0N4ZAB0"/>
<name>A0A0N4ZAB0_PARTI</name>
<feature type="region of interest" description="Disordered" evidence="5">
    <location>
        <begin position="1"/>
        <end position="24"/>
    </location>
</feature>
<feature type="domain" description="Carboxylesterase type B" evidence="6">
    <location>
        <begin position="532"/>
        <end position="675"/>
    </location>
</feature>
<reference evidence="8" key="1">
    <citation type="submission" date="2017-02" db="UniProtKB">
        <authorList>
            <consortium name="WormBaseParasite"/>
        </authorList>
    </citation>
    <scope>IDENTIFICATION</scope>
</reference>
<evidence type="ECO:0000256" key="1">
    <source>
        <dbReference type="ARBA" id="ARBA00005964"/>
    </source>
</evidence>
<evidence type="ECO:0000256" key="2">
    <source>
        <dbReference type="ARBA" id="ARBA00022487"/>
    </source>
</evidence>
<dbReference type="GO" id="GO:0019695">
    <property type="term" value="P:choline metabolic process"/>
    <property type="evidence" value="ECO:0007669"/>
    <property type="project" value="TreeGrafter"/>
</dbReference>
<dbReference type="GO" id="GO:0005615">
    <property type="term" value="C:extracellular space"/>
    <property type="evidence" value="ECO:0007669"/>
    <property type="project" value="TreeGrafter"/>
</dbReference>
<organism evidence="7 8">
    <name type="scientific">Parastrongyloides trichosuri</name>
    <name type="common">Possum-specific nematode worm</name>
    <dbReference type="NCBI Taxonomy" id="131310"/>
    <lineage>
        <taxon>Eukaryota</taxon>
        <taxon>Metazoa</taxon>
        <taxon>Ecdysozoa</taxon>
        <taxon>Nematoda</taxon>
        <taxon>Chromadorea</taxon>
        <taxon>Rhabditida</taxon>
        <taxon>Tylenchina</taxon>
        <taxon>Panagrolaimomorpha</taxon>
        <taxon>Strongyloidoidea</taxon>
        <taxon>Strongyloididae</taxon>
        <taxon>Parastrongyloides</taxon>
    </lineage>
</organism>
<accession>A0A0N4ZAB0</accession>
<evidence type="ECO:0000259" key="6">
    <source>
        <dbReference type="Pfam" id="PF00135"/>
    </source>
</evidence>
<feature type="compositionally biased region" description="Polar residues" evidence="5">
    <location>
        <begin position="1"/>
        <end position="14"/>
    </location>
</feature>
<dbReference type="InterPro" id="IPR050654">
    <property type="entry name" value="AChE-related_enzymes"/>
</dbReference>
<keyword evidence="7" id="KW-1185">Reference proteome</keyword>
<evidence type="ECO:0000256" key="4">
    <source>
        <dbReference type="ARBA" id="ARBA00023157"/>
    </source>
</evidence>
<feature type="compositionally biased region" description="Low complexity" evidence="5">
    <location>
        <begin position="15"/>
        <end position="24"/>
    </location>
</feature>
<dbReference type="Pfam" id="PF00135">
    <property type="entry name" value="COesterase"/>
    <property type="match status" value="2"/>
</dbReference>
<dbReference type="GO" id="GO:0003990">
    <property type="term" value="F:acetylcholinesterase activity"/>
    <property type="evidence" value="ECO:0007669"/>
    <property type="project" value="TreeGrafter"/>
</dbReference>
<dbReference type="Gene3D" id="3.40.50.1820">
    <property type="entry name" value="alpha/beta hydrolase"/>
    <property type="match status" value="2"/>
</dbReference>
<dbReference type="STRING" id="131310.A0A0N4ZAB0"/>
<dbReference type="InterPro" id="IPR002018">
    <property type="entry name" value="CarbesteraseB"/>
</dbReference>
<dbReference type="PRINTS" id="PR00878">
    <property type="entry name" value="CHOLNESTRASE"/>
</dbReference>
<dbReference type="WBParaSite" id="PTRK_0000434500.1">
    <property type="protein sequence ID" value="PTRK_0000434500.1"/>
    <property type="gene ID" value="PTRK_0000434500"/>
</dbReference>
<dbReference type="Proteomes" id="UP000038045">
    <property type="component" value="Unplaced"/>
</dbReference>